<evidence type="ECO:0000313" key="1">
    <source>
        <dbReference type="EMBL" id="AKB28169.1"/>
    </source>
</evidence>
<dbReference type="AlphaFoldDB" id="A0A0E3P3E8"/>
<dbReference type="GeneID" id="24860277"/>
<dbReference type="RefSeq" id="WP_048171381.1">
    <property type="nucleotide sequence ID" value="NZ_CP009506.1"/>
</dbReference>
<dbReference type="Pfam" id="PF14103">
    <property type="entry name" value="DUF4276"/>
    <property type="match status" value="1"/>
</dbReference>
<dbReference type="KEGG" id="msw:MSSIT_1450"/>
<evidence type="ECO:0000313" key="2">
    <source>
        <dbReference type="Proteomes" id="UP000033111"/>
    </source>
</evidence>
<accession>A0A0E3P3E8</accession>
<protein>
    <recommendedName>
        <fullName evidence="3">DUF4276 family protein</fullName>
    </recommendedName>
</protein>
<evidence type="ECO:0008006" key="3">
    <source>
        <dbReference type="Google" id="ProtNLM"/>
    </source>
</evidence>
<organism evidence="1 2">
    <name type="scientific">Methanosarcina siciliae T4/M</name>
    <dbReference type="NCBI Taxonomy" id="1434120"/>
    <lineage>
        <taxon>Archaea</taxon>
        <taxon>Methanobacteriati</taxon>
        <taxon>Methanobacteriota</taxon>
        <taxon>Stenosarchaea group</taxon>
        <taxon>Methanomicrobia</taxon>
        <taxon>Methanosarcinales</taxon>
        <taxon>Methanosarcinaceae</taxon>
        <taxon>Methanosarcina</taxon>
    </lineage>
</organism>
<dbReference type="HOGENOM" id="CLU_109798_0_0_2"/>
<proteinExistence type="predicted"/>
<keyword evidence="2" id="KW-1185">Reference proteome</keyword>
<gene>
    <name evidence="1" type="ORF">MSSIT_1450</name>
</gene>
<sequence>MNTGHLEILVEEPSMEAFLRELLPRMLGDKVSFEIYPFQCKDDLLSKLSSRLRGYSSWLPADWRVIVVVDRDDDDCRKLKQRMDEIVLREGLRTRSSDSAHWQVVNRIAIEELEAWYFGDWRAVKRAYPRVNANVPQKEAYHNPDAISGGTWEAFERLMKKAGYFQGGLRKIEAARQLGHQIDWQHNHSLSFQYFRDAVLEVL</sequence>
<reference evidence="1 2" key="1">
    <citation type="submission" date="2014-07" db="EMBL/GenBank/DDBJ databases">
        <title>Methanogenic archaea and the global carbon cycle.</title>
        <authorList>
            <person name="Henriksen J.R."/>
            <person name="Luke J."/>
            <person name="Reinhart S."/>
            <person name="Benedict M.N."/>
            <person name="Youngblut N.D."/>
            <person name="Metcalf M.E."/>
            <person name="Whitaker R.J."/>
            <person name="Metcalf W.W."/>
        </authorList>
    </citation>
    <scope>NUCLEOTIDE SEQUENCE [LARGE SCALE GENOMIC DNA]</scope>
    <source>
        <strain evidence="1 2">T4/M</strain>
    </source>
</reference>
<dbReference type="Proteomes" id="UP000033111">
    <property type="component" value="Chromosome"/>
</dbReference>
<dbReference type="InterPro" id="IPR025455">
    <property type="entry name" value="DUF4276"/>
</dbReference>
<dbReference type="PATRIC" id="fig|1434120.4.peg.1856"/>
<dbReference type="OrthoDB" id="109635at2157"/>
<dbReference type="EMBL" id="CP009506">
    <property type="protein sequence ID" value="AKB28169.1"/>
    <property type="molecule type" value="Genomic_DNA"/>
</dbReference>
<name>A0A0E3P3E8_9EURY</name>